<keyword evidence="1" id="KW-0732">Signal</keyword>
<proteinExistence type="predicted"/>
<reference evidence="2" key="1">
    <citation type="submission" date="2022-01" db="EMBL/GenBank/DDBJ databases">
        <title>Whole genome-based taxonomy of the Shewanellaceae.</title>
        <authorList>
            <person name="Martin-Rodriguez A.J."/>
        </authorList>
    </citation>
    <scope>NUCLEOTIDE SEQUENCE</scope>
    <source>
        <strain evidence="2">KCTC 23973</strain>
    </source>
</reference>
<feature type="signal peptide" evidence="1">
    <location>
        <begin position="1"/>
        <end position="36"/>
    </location>
</feature>
<keyword evidence="3" id="KW-1185">Reference proteome</keyword>
<dbReference type="EMBL" id="JAKILB010000007">
    <property type="protein sequence ID" value="MCL1139375.1"/>
    <property type="molecule type" value="Genomic_DNA"/>
</dbReference>
<protein>
    <submittedName>
        <fullName evidence="2">Uncharacterized protein</fullName>
    </submittedName>
</protein>
<dbReference type="RefSeq" id="WP_248950529.1">
    <property type="nucleotide sequence ID" value="NZ_JAKILB010000007.1"/>
</dbReference>
<dbReference type="AlphaFoldDB" id="A0A9X1ZH57"/>
<accession>A0A9X1ZH57</accession>
<gene>
    <name evidence="2" type="ORF">L2740_12565</name>
</gene>
<dbReference type="Proteomes" id="UP001139293">
    <property type="component" value="Unassembled WGS sequence"/>
</dbReference>
<feature type="chain" id="PRO_5040932016" evidence="1">
    <location>
        <begin position="37"/>
        <end position="127"/>
    </location>
</feature>
<name>A0A9X1ZH57_9GAMM</name>
<evidence type="ECO:0000313" key="3">
    <source>
        <dbReference type="Proteomes" id="UP001139293"/>
    </source>
</evidence>
<evidence type="ECO:0000256" key="1">
    <source>
        <dbReference type="SAM" id="SignalP"/>
    </source>
</evidence>
<evidence type="ECO:0000313" key="2">
    <source>
        <dbReference type="EMBL" id="MCL1139375.1"/>
    </source>
</evidence>
<organism evidence="2 3">
    <name type="scientific">Shewanella pneumatophori</name>
    <dbReference type="NCBI Taxonomy" id="314092"/>
    <lineage>
        <taxon>Bacteria</taxon>
        <taxon>Pseudomonadati</taxon>
        <taxon>Pseudomonadota</taxon>
        <taxon>Gammaproteobacteria</taxon>
        <taxon>Alteromonadales</taxon>
        <taxon>Shewanellaceae</taxon>
        <taxon>Shewanella</taxon>
    </lineage>
</organism>
<comment type="caution">
    <text evidence="2">The sequence shown here is derived from an EMBL/GenBank/DDBJ whole genome shotgun (WGS) entry which is preliminary data.</text>
</comment>
<sequence>MKFNYRNKLATSALLLRTKLLSIVLLSAILTMPVQANTPEQSEEYTIGVMVKALDNAIKQPSKNSLELIRHYGTDSRYYVMIRGWLVQELQGVNSQLAAYKSDDEFKARLQAKSDFLSQAIRRIDLE</sequence>